<sequence length="198" mass="21622">MPPLPHPLATLLSILLSLTLLLSFYIYQSPTSLTFTTPHLQTTNGIPGLTFSLSQISTSPPALLVTLQNNHPETTYTLLKWATPLDASALDTGVFSITTADGKAVEQVVRRITRKMPPPPNQIVELAPGRNVSREVLFDKSAAVVTGMGKYRVEAKGVWKGGWARNRAEITTKDLWAFGESEFAGSRFVIDGVEMIVE</sequence>
<keyword evidence="1" id="KW-0732">Signal</keyword>
<proteinExistence type="predicted"/>
<keyword evidence="3" id="KW-1185">Reference proteome</keyword>
<dbReference type="Gene3D" id="2.60.40.2970">
    <property type="match status" value="1"/>
</dbReference>
<name>A0A922NE59_9PLEO</name>
<gene>
    <name evidence="2" type="ORF">Ptr86124_004721</name>
</gene>
<dbReference type="OrthoDB" id="4664297at2759"/>
<accession>A0A922NE59</accession>
<comment type="caution">
    <text evidence="2">The sequence shown here is derived from an EMBL/GenBank/DDBJ whole genome shotgun (WGS) entry which is preliminary data.</text>
</comment>
<dbReference type="OMA" id="RWHAVWE"/>
<feature type="chain" id="PRO_5037643048" evidence="1">
    <location>
        <begin position="24"/>
        <end position="198"/>
    </location>
</feature>
<dbReference type="EMBL" id="NRDI02000005">
    <property type="protein sequence ID" value="KAI1516184.1"/>
    <property type="molecule type" value="Genomic_DNA"/>
</dbReference>
<protein>
    <submittedName>
        <fullName evidence="2">Uncharacterized protein</fullName>
    </submittedName>
</protein>
<evidence type="ECO:0000313" key="3">
    <source>
        <dbReference type="Proteomes" id="UP000249757"/>
    </source>
</evidence>
<evidence type="ECO:0000313" key="2">
    <source>
        <dbReference type="EMBL" id="KAI1516184.1"/>
    </source>
</evidence>
<dbReference type="AlphaFoldDB" id="A0A922NE59"/>
<feature type="signal peptide" evidence="1">
    <location>
        <begin position="1"/>
        <end position="23"/>
    </location>
</feature>
<dbReference type="Proteomes" id="UP000249757">
    <property type="component" value="Unassembled WGS sequence"/>
</dbReference>
<organism evidence="2 3">
    <name type="scientific">Pyrenophora tritici-repentis</name>
    <dbReference type="NCBI Taxonomy" id="45151"/>
    <lineage>
        <taxon>Eukaryota</taxon>
        <taxon>Fungi</taxon>
        <taxon>Dikarya</taxon>
        <taxon>Ascomycota</taxon>
        <taxon>Pezizomycotina</taxon>
        <taxon>Dothideomycetes</taxon>
        <taxon>Pleosporomycetidae</taxon>
        <taxon>Pleosporales</taxon>
        <taxon>Pleosporineae</taxon>
        <taxon>Pleosporaceae</taxon>
        <taxon>Pyrenophora</taxon>
    </lineage>
</organism>
<evidence type="ECO:0000256" key="1">
    <source>
        <dbReference type="SAM" id="SignalP"/>
    </source>
</evidence>
<reference evidence="3" key="1">
    <citation type="journal article" date="2022" name="Microb. Genom.">
        <title>A global pangenome for the wheat fungal pathogen Pyrenophora tritici-repentis and prediction of effector protein structural homology.</title>
        <authorList>
            <person name="Moolhuijzen P.M."/>
            <person name="See P.T."/>
            <person name="Shi G."/>
            <person name="Powell H.R."/>
            <person name="Cockram J."/>
            <person name="Jorgensen L.N."/>
            <person name="Benslimane H."/>
            <person name="Strelkov S.E."/>
            <person name="Turner J."/>
            <person name="Liu Z."/>
            <person name="Moffat C.S."/>
        </authorList>
    </citation>
    <scope>NUCLEOTIDE SEQUENCE [LARGE SCALE GENOMIC DNA]</scope>
</reference>